<feature type="domain" description="Hydantoinase/oxoprolinase N-terminal" evidence="2">
    <location>
        <begin position="2"/>
        <end position="175"/>
    </location>
</feature>
<dbReference type="GO" id="GO:0017168">
    <property type="term" value="F:5-oxoprolinase (ATP-hydrolyzing) activity"/>
    <property type="evidence" value="ECO:0007669"/>
    <property type="project" value="TreeGrafter"/>
</dbReference>
<gene>
    <name evidence="4" type="ORF">SAMN05428946_0916</name>
</gene>
<dbReference type="SUPFAM" id="SSF53067">
    <property type="entry name" value="Actin-like ATPase domain"/>
    <property type="match status" value="1"/>
</dbReference>
<evidence type="ECO:0000259" key="1">
    <source>
        <dbReference type="Pfam" id="PF01968"/>
    </source>
</evidence>
<dbReference type="InterPro" id="IPR008040">
    <property type="entry name" value="Hydant_A_N"/>
</dbReference>
<dbReference type="InterPro" id="IPR045079">
    <property type="entry name" value="Oxoprolinase-like"/>
</dbReference>
<dbReference type="STRING" id="550447.SAMN05428946_0916"/>
<name>A0A1U7PNC0_9BACI</name>
<dbReference type="EMBL" id="FTPL01000001">
    <property type="protein sequence ID" value="SIT72906.1"/>
    <property type="molecule type" value="Genomic_DNA"/>
</dbReference>
<dbReference type="GO" id="GO:0005829">
    <property type="term" value="C:cytosol"/>
    <property type="evidence" value="ECO:0007669"/>
    <property type="project" value="TreeGrafter"/>
</dbReference>
<dbReference type="Pfam" id="PF05378">
    <property type="entry name" value="Hydant_A_N"/>
    <property type="match status" value="1"/>
</dbReference>
<dbReference type="InterPro" id="IPR002821">
    <property type="entry name" value="Hydantoinase_A"/>
</dbReference>
<feature type="domain" description="Acetophenone carboxylase-like C-terminal" evidence="3">
    <location>
        <begin position="501"/>
        <end position="670"/>
    </location>
</feature>
<evidence type="ECO:0000313" key="4">
    <source>
        <dbReference type="EMBL" id="SIT72906.1"/>
    </source>
</evidence>
<dbReference type="GO" id="GO:0006749">
    <property type="term" value="P:glutathione metabolic process"/>
    <property type="evidence" value="ECO:0007669"/>
    <property type="project" value="TreeGrafter"/>
</dbReference>
<dbReference type="OrthoDB" id="9768323at2"/>
<dbReference type="Pfam" id="PF19278">
    <property type="entry name" value="Hydant_A_C"/>
    <property type="match status" value="1"/>
</dbReference>
<evidence type="ECO:0000259" key="2">
    <source>
        <dbReference type="Pfam" id="PF05378"/>
    </source>
</evidence>
<dbReference type="PANTHER" id="PTHR11365:SF23">
    <property type="entry name" value="HYPOTHETICAL 5-OXOPROLINASE (EUROFUNG)-RELATED"/>
    <property type="match status" value="1"/>
</dbReference>
<dbReference type="Pfam" id="PF01968">
    <property type="entry name" value="Hydantoinase_A"/>
    <property type="match status" value="1"/>
</dbReference>
<evidence type="ECO:0000313" key="5">
    <source>
        <dbReference type="Proteomes" id="UP000187550"/>
    </source>
</evidence>
<reference evidence="5" key="1">
    <citation type="submission" date="2017-01" db="EMBL/GenBank/DDBJ databases">
        <authorList>
            <person name="Varghese N."/>
            <person name="Submissions S."/>
        </authorList>
    </citation>
    <scope>NUCLEOTIDE SEQUENCE [LARGE SCALE GENOMIC DNA]</scope>
    <source>
        <strain evidence="5">MNA4</strain>
    </source>
</reference>
<accession>A0A1U7PNC0</accession>
<protein>
    <submittedName>
        <fullName evidence="4">N-methylhydantoinase A</fullName>
    </submittedName>
</protein>
<feature type="domain" description="Hydantoinase A/oxoprolinase" evidence="1">
    <location>
        <begin position="196"/>
        <end position="486"/>
    </location>
</feature>
<sequence length="681" mass="75247">MRVATDIGGTFTDLVYVDDEGSVGYAKSNTTPSHFESGVIDVVQKSGLSPEEIEMFIHGSTVVINTLTEKKGVKVGLLTTAGTRDVLEIGRGNRPDLYNFRFQKPEPFVERHLRKEVRERLDGKGNVISELSTDDILQALEYFRKEKVEAIAVCYLHAYINPGHELETKRVIQEEWPEVSVTVSSEIIKEWREYERTNTTVLNAYVKPIAEAYIDRLSGRLDELGMTENRYIMQSNGGVTTFENAKNVPIHMVESGPVAGIFGAAMLGELIGEQNMIAFDIGGTTAKCSLITNGEVRVTTNYYIEKTEKTAGYPVKVPVVDIVEIGNGGGSVAWIDELGSLKVGPQSAGAMPGPVAYGNGGVQPTTTDANLFVGRLSKKNFENPVDMDEVKRAIDRHVADPFRTSTEDGAMGIIDIANSNMLNALKLVSVRKGYDPQDFTLVAFGGGGPMHAAELAEELGVKKIVVPNASSVFSAWGMLMTDLRHDDIRTYNRKLQGIDLHDLNETLKEMESESTRQFIGEGIDPSRVLFMRNVDFRYVGQEHTVKLPIPAGILDGPQMEELKARFHEAHEKAYSFHLKENEMEMVNLHLVGLGKVKKPRLSRIEAHREAGSGPKEVRSVYFRNGGWTDVPVYDRETLGAGFEMEGPAIVEEPNTSTLMVKGQRLQVDSYGNLIIETGVKE</sequence>
<dbReference type="RefSeq" id="WP_076757146.1">
    <property type="nucleotide sequence ID" value="NZ_FTPL01000001.1"/>
</dbReference>
<keyword evidence="5" id="KW-1185">Reference proteome</keyword>
<dbReference type="InterPro" id="IPR049517">
    <property type="entry name" value="ACX-like_C"/>
</dbReference>
<organism evidence="4 5">
    <name type="scientific">Edaphobacillus lindanitolerans</name>
    <dbReference type="NCBI Taxonomy" id="550447"/>
    <lineage>
        <taxon>Bacteria</taxon>
        <taxon>Bacillati</taxon>
        <taxon>Bacillota</taxon>
        <taxon>Bacilli</taxon>
        <taxon>Bacillales</taxon>
        <taxon>Bacillaceae</taxon>
        <taxon>Edaphobacillus</taxon>
    </lineage>
</organism>
<dbReference type="Proteomes" id="UP000187550">
    <property type="component" value="Unassembled WGS sequence"/>
</dbReference>
<dbReference type="PANTHER" id="PTHR11365">
    <property type="entry name" value="5-OXOPROLINASE RELATED"/>
    <property type="match status" value="1"/>
</dbReference>
<dbReference type="InterPro" id="IPR043129">
    <property type="entry name" value="ATPase_NBD"/>
</dbReference>
<dbReference type="AlphaFoldDB" id="A0A1U7PNC0"/>
<proteinExistence type="predicted"/>
<evidence type="ECO:0000259" key="3">
    <source>
        <dbReference type="Pfam" id="PF19278"/>
    </source>
</evidence>